<gene>
    <name evidence="2" type="ORF">H0194_10375</name>
</gene>
<proteinExistence type="predicted"/>
<evidence type="ECO:0000256" key="1">
    <source>
        <dbReference type="SAM" id="Coils"/>
    </source>
</evidence>
<protein>
    <submittedName>
        <fullName evidence="2">Winged helix-turn-helix transcriptional regulator</fullName>
    </submittedName>
</protein>
<keyword evidence="1" id="KW-0175">Coiled coil</keyword>
<dbReference type="Proteomes" id="UP000515743">
    <property type="component" value="Chromosome"/>
</dbReference>
<evidence type="ECO:0000313" key="2">
    <source>
        <dbReference type="EMBL" id="QNE89420.1"/>
    </source>
</evidence>
<dbReference type="EMBL" id="CP059404">
    <property type="protein sequence ID" value="QNE89420.1"/>
    <property type="molecule type" value="Genomic_DNA"/>
</dbReference>
<reference evidence="2 3" key="1">
    <citation type="submission" date="2020-07" db="EMBL/GenBank/DDBJ databases">
        <title>Complete genome and description of Corynebacterium incognita strain Marseille-Q3630 sp. nov.</title>
        <authorList>
            <person name="Boxberger M."/>
        </authorList>
    </citation>
    <scope>NUCLEOTIDE SEQUENCE [LARGE SCALE GENOMIC DNA]</scope>
    <source>
        <strain evidence="2 3">Marseille-Q3630</strain>
    </source>
</reference>
<sequence length="176" mass="19544">MENSSYGNELESRLQALEERVAQLETSIPETASNPPLDSNAGEKFWAIEELASEDIPNGSVIFAGISRLPSGEEVSYQWQRTTDFLRTTEWDIHFARLAAISHPIRGKIAQRLLHGPMSIHKFVEEEIVSSIGAAYHHCGELEKAGWIIKEGKGIYRLAPARIIPLLTIIAATEGH</sequence>
<dbReference type="AlphaFoldDB" id="A0A7G7CPA4"/>
<keyword evidence="3" id="KW-1185">Reference proteome</keyword>
<feature type="coiled-coil region" evidence="1">
    <location>
        <begin position="7"/>
        <end position="34"/>
    </location>
</feature>
<dbReference type="Gene3D" id="1.10.10.10">
    <property type="entry name" value="Winged helix-like DNA-binding domain superfamily/Winged helix DNA-binding domain"/>
    <property type="match status" value="1"/>
</dbReference>
<dbReference type="InterPro" id="IPR011991">
    <property type="entry name" value="ArsR-like_HTH"/>
</dbReference>
<evidence type="ECO:0000313" key="3">
    <source>
        <dbReference type="Proteomes" id="UP000515743"/>
    </source>
</evidence>
<name>A0A7G7CPA4_9CORY</name>
<dbReference type="KEGG" id="cik:H0194_10375"/>
<accession>A0A7G7CPA4</accession>
<dbReference type="RefSeq" id="WP_185175794.1">
    <property type="nucleotide sequence ID" value="NZ_CP059404.1"/>
</dbReference>
<dbReference type="SUPFAM" id="SSF46785">
    <property type="entry name" value="Winged helix' DNA-binding domain"/>
    <property type="match status" value="1"/>
</dbReference>
<dbReference type="InterPro" id="IPR036390">
    <property type="entry name" value="WH_DNA-bd_sf"/>
</dbReference>
<dbReference type="CDD" id="cd00090">
    <property type="entry name" value="HTH_ARSR"/>
    <property type="match status" value="1"/>
</dbReference>
<dbReference type="InterPro" id="IPR036388">
    <property type="entry name" value="WH-like_DNA-bd_sf"/>
</dbReference>
<organism evidence="2 3">
    <name type="scientific">Corynebacterium incognita</name>
    <dbReference type="NCBI Taxonomy" id="2754725"/>
    <lineage>
        <taxon>Bacteria</taxon>
        <taxon>Bacillati</taxon>
        <taxon>Actinomycetota</taxon>
        <taxon>Actinomycetes</taxon>
        <taxon>Mycobacteriales</taxon>
        <taxon>Corynebacteriaceae</taxon>
        <taxon>Corynebacterium</taxon>
    </lineage>
</organism>